<dbReference type="InterPro" id="IPR021292">
    <property type="entry name" value="DUF2863"/>
</dbReference>
<keyword evidence="2" id="KW-1185">Reference proteome</keyword>
<name>A0A410GC19_9BURK</name>
<sequence>MPPTSPTRLSRDAQRLLALTEALARSGSRLEDDWWESRLGVLLDKLLLGKKNKTVESALDYLLATNIDAYEILVEQAETVSESTTMTVDGVEYDALLFSAPVVAWTRYQLPEGDLTAVQRDTISAALATHIAAPDARLALIPSLVNFDQMPQTFQETRAWTQRLAQRALRTGTEACVLGQPADPEGLLADARFVVGAIVVKRGAAVFRWQTNPDDAGALTRQQCLDAWIDDCSITLGPLFTGCQVEYLQPDAYYVNSREADRRIRPLALRAAVTWLQTAAHLPGGDLRAVIAGCGEASIEEYRIGFSTRQSNEVVYGCIWPVLSKEEAVADGLEAGHVDVPDEIAALLKEMGVGDIRRLPGIYPPEFCDDCGAPHFPNPLGEMLHPELPEETDLGPVHFH</sequence>
<dbReference type="OrthoDB" id="5291868at2"/>
<evidence type="ECO:0000313" key="2">
    <source>
        <dbReference type="Proteomes" id="UP000283474"/>
    </source>
</evidence>
<evidence type="ECO:0000313" key="1">
    <source>
        <dbReference type="EMBL" id="QAA93819.1"/>
    </source>
</evidence>
<organism evidence="1 2">
    <name type="scientific">Pollutimonas thiosulfatoxidans</name>
    <dbReference type="NCBI Taxonomy" id="2028345"/>
    <lineage>
        <taxon>Bacteria</taxon>
        <taxon>Pseudomonadati</taxon>
        <taxon>Pseudomonadota</taxon>
        <taxon>Betaproteobacteria</taxon>
        <taxon>Burkholderiales</taxon>
        <taxon>Alcaligenaceae</taxon>
        <taxon>Pollutimonas</taxon>
    </lineage>
</organism>
<accession>A0A410GC19</accession>
<dbReference type="AlphaFoldDB" id="A0A410GC19"/>
<dbReference type="KEGG" id="pus:CKA81_08190"/>
<dbReference type="Proteomes" id="UP000283474">
    <property type="component" value="Chromosome"/>
</dbReference>
<reference evidence="1 2" key="1">
    <citation type="submission" date="2017-08" db="EMBL/GenBank/DDBJ databases">
        <authorList>
            <person name="Park S.-J."/>
            <person name="Kim H."/>
        </authorList>
    </citation>
    <scope>NUCLEOTIDE SEQUENCE [LARGE SCALE GENOMIC DNA]</scope>
    <source>
        <strain evidence="2">ye3</strain>
    </source>
</reference>
<evidence type="ECO:0008006" key="3">
    <source>
        <dbReference type="Google" id="ProtNLM"/>
    </source>
</evidence>
<dbReference type="EMBL" id="CP022987">
    <property type="protein sequence ID" value="QAA93819.1"/>
    <property type="molecule type" value="Genomic_DNA"/>
</dbReference>
<dbReference type="Pfam" id="PF11062">
    <property type="entry name" value="DUF2863"/>
    <property type="match status" value="1"/>
</dbReference>
<gene>
    <name evidence="1" type="ORF">CKA81_08190</name>
</gene>
<proteinExistence type="predicted"/>
<dbReference type="RefSeq" id="WP_128354868.1">
    <property type="nucleotide sequence ID" value="NZ_CP022987.1"/>
</dbReference>
<protein>
    <recommendedName>
        <fullName evidence="3">DUF2863 domain-containing protein</fullName>
    </recommendedName>
</protein>